<evidence type="ECO:0000256" key="2">
    <source>
        <dbReference type="ARBA" id="ARBA00013025"/>
    </source>
</evidence>
<evidence type="ECO:0000256" key="3">
    <source>
        <dbReference type="ARBA" id="ARBA00022598"/>
    </source>
</evidence>
<dbReference type="GO" id="GO:0008841">
    <property type="term" value="F:dihydrofolate synthase activity"/>
    <property type="evidence" value="ECO:0007669"/>
    <property type="project" value="TreeGrafter"/>
</dbReference>
<proteinExistence type="inferred from homology"/>
<name>A0A7C4YFB6_UNCW3</name>
<evidence type="ECO:0000256" key="9">
    <source>
        <dbReference type="ARBA" id="ARBA00047493"/>
    </source>
</evidence>
<dbReference type="NCBIfam" id="TIGR01499">
    <property type="entry name" value="folC"/>
    <property type="match status" value="1"/>
</dbReference>
<dbReference type="InterPro" id="IPR001645">
    <property type="entry name" value="Folylpolyglutamate_synth"/>
</dbReference>
<dbReference type="InterPro" id="IPR013221">
    <property type="entry name" value="Mur_ligase_cen"/>
</dbReference>
<keyword evidence="6 10" id="KW-0067">ATP-binding</keyword>
<evidence type="ECO:0000256" key="8">
    <source>
        <dbReference type="ARBA" id="ARBA00030592"/>
    </source>
</evidence>
<protein>
    <recommendedName>
        <fullName evidence="2">tetrahydrofolate synthase</fullName>
        <ecNumber evidence="2">6.3.2.17</ecNumber>
    </recommendedName>
    <alternativeName>
        <fullName evidence="8">Tetrahydrofolylpolyglutamate synthase</fullName>
    </alternativeName>
</protein>
<keyword evidence="7" id="KW-0460">Magnesium</keyword>
<dbReference type="PANTHER" id="PTHR11136:SF0">
    <property type="entry name" value="DIHYDROFOLATE SYNTHETASE-RELATED"/>
    <property type="match status" value="1"/>
</dbReference>
<dbReference type="InterPro" id="IPR018109">
    <property type="entry name" value="Folylpolyglutamate_synth_CS"/>
</dbReference>
<dbReference type="InterPro" id="IPR036565">
    <property type="entry name" value="Mur-like_cat_sf"/>
</dbReference>
<dbReference type="Gene3D" id="3.40.1190.10">
    <property type="entry name" value="Mur-like, catalytic domain"/>
    <property type="match status" value="1"/>
</dbReference>
<evidence type="ECO:0000259" key="11">
    <source>
        <dbReference type="Pfam" id="PF02875"/>
    </source>
</evidence>
<keyword evidence="3 10" id="KW-0436">Ligase</keyword>
<dbReference type="EC" id="6.3.2.17" evidence="2"/>
<dbReference type="EMBL" id="DTHG01000028">
    <property type="protein sequence ID" value="HGW91346.1"/>
    <property type="molecule type" value="Genomic_DNA"/>
</dbReference>
<dbReference type="GO" id="GO:0004326">
    <property type="term" value="F:tetrahydrofolylpolyglutamate synthase activity"/>
    <property type="evidence" value="ECO:0007669"/>
    <property type="project" value="UniProtKB-EC"/>
</dbReference>
<evidence type="ECO:0000256" key="5">
    <source>
        <dbReference type="ARBA" id="ARBA00022741"/>
    </source>
</evidence>
<keyword evidence="5 10" id="KW-0547">Nucleotide-binding</keyword>
<comment type="caution">
    <text evidence="13">The sequence shown here is derived from an EMBL/GenBank/DDBJ whole genome shotgun (WGS) entry which is preliminary data.</text>
</comment>
<evidence type="ECO:0000256" key="10">
    <source>
        <dbReference type="PIRNR" id="PIRNR001563"/>
    </source>
</evidence>
<dbReference type="Gene3D" id="3.90.190.20">
    <property type="entry name" value="Mur ligase, C-terminal domain"/>
    <property type="match status" value="1"/>
</dbReference>
<gene>
    <name evidence="13" type="ORF">ENV67_02240</name>
</gene>
<keyword evidence="4" id="KW-0479">Metal-binding</keyword>
<dbReference type="InterPro" id="IPR036615">
    <property type="entry name" value="Mur_ligase_C_dom_sf"/>
</dbReference>
<dbReference type="PIRSF" id="PIRSF001563">
    <property type="entry name" value="Folylpolyglu_synth"/>
    <property type="match status" value="1"/>
</dbReference>
<evidence type="ECO:0000256" key="4">
    <source>
        <dbReference type="ARBA" id="ARBA00022723"/>
    </source>
</evidence>
<evidence type="ECO:0000256" key="1">
    <source>
        <dbReference type="ARBA" id="ARBA00008276"/>
    </source>
</evidence>
<dbReference type="InterPro" id="IPR004101">
    <property type="entry name" value="Mur_ligase_C"/>
</dbReference>
<dbReference type="GO" id="GO:0005737">
    <property type="term" value="C:cytoplasm"/>
    <property type="evidence" value="ECO:0007669"/>
    <property type="project" value="TreeGrafter"/>
</dbReference>
<accession>A0A7C4YFB6</accession>
<dbReference type="GO" id="GO:0005524">
    <property type="term" value="F:ATP binding"/>
    <property type="evidence" value="ECO:0007669"/>
    <property type="project" value="UniProtKB-KW"/>
</dbReference>
<dbReference type="AlphaFoldDB" id="A0A7C4YFB6"/>
<evidence type="ECO:0000256" key="6">
    <source>
        <dbReference type="ARBA" id="ARBA00022840"/>
    </source>
</evidence>
<sequence length="422" mass="48227">MNFEEANKFLNSLIDREKRERIKYPESLDDFKETLRIFGNPQESFPSFIVAGTKGKGSTSFFLARILSFSGLKTGLFLSPHLVNIRERISIDGKMISEEDFAEIISEIKGRIKGDSYRSVFETLTIMAFLYFKEKKVDVAVFEVGLGGRLDATNVVNPVVSVITDISYDHTHILGKSLKSITYEKMGVTRKGIPVVSSKQKKIVRDYIKEFSKSDVTFVGIDTPLKVKNISLEGTEFSYCGEDYSIKMIGEHQAMNASVAIEALKNSHFYYEYEKGKEGLKDILFPGRFHIIKRNPLTIIDGAHNLHSMKVLVSTYKDVVGENPTILFSCLKRKPYRGMLDELSKITKKFILTSVGGERRIDKEKLIKFLMERKKNFEYYEEVEEAYKNLLREKSPYLITGSLYLAGKILEIEGWGKNQSFF</sequence>
<organism evidence="13">
    <name type="scientific">candidate division WOR-3 bacterium</name>
    <dbReference type="NCBI Taxonomy" id="2052148"/>
    <lineage>
        <taxon>Bacteria</taxon>
        <taxon>Bacteria division WOR-3</taxon>
    </lineage>
</organism>
<evidence type="ECO:0000259" key="12">
    <source>
        <dbReference type="Pfam" id="PF08245"/>
    </source>
</evidence>
<dbReference type="PROSITE" id="PS01012">
    <property type="entry name" value="FOLYLPOLYGLU_SYNT_2"/>
    <property type="match status" value="1"/>
</dbReference>
<dbReference type="SUPFAM" id="SSF53244">
    <property type="entry name" value="MurD-like peptide ligases, peptide-binding domain"/>
    <property type="match status" value="1"/>
</dbReference>
<dbReference type="Pfam" id="PF08245">
    <property type="entry name" value="Mur_ligase_M"/>
    <property type="match status" value="1"/>
</dbReference>
<dbReference type="PROSITE" id="PS01011">
    <property type="entry name" value="FOLYLPOLYGLU_SYNT_1"/>
    <property type="match status" value="1"/>
</dbReference>
<dbReference type="SUPFAM" id="SSF53623">
    <property type="entry name" value="MurD-like peptide ligases, catalytic domain"/>
    <property type="match status" value="1"/>
</dbReference>
<dbReference type="Pfam" id="PF02875">
    <property type="entry name" value="Mur_ligase_C"/>
    <property type="match status" value="1"/>
</dbReference>
<feature type="domain" description="Mur ligase C-terminal" evidence="11">
    <location>
        <begin position="287"/>
        <end position="401"/>
    </location>
</feature>
<comment type="similarity">
    <text evidence="1 10">Belongs to the folylpolyglutamate synthase family.</text>
</comment>
<feature type="domain" description="Mur ligase central" evidence="12">
    <location>
        <begin position="50"/>
        <end position="263"/>
    </location>
</feature>
<dbReference type="GO" id="GO:0046872">
    <property type="term" value="F:metal ion binding"/>
    <property type="evidence" value="ECO:0007669"/>
    <property type="project" value="UniProtKB-KW"/>
</dbReference>
<reference evidence="13" key="1">
    <citation type="journal article" date="2020" name="mSystems">
        <title>Genome- and Community-Level Interaction Insights into Carbon Utilization and Element Cycling Functions of Hydrothermarchaeota in Hydrothermal Sediment.</title>
        <authorList>
            <person name="Zhou Z."/>
            <person name="Liu Y."/>
            <person name="Xu W."/>
            <person name="Pan J."/>
            <person name="Luo Z.H."/>
            <person name="Li M."/>
        </authorList>
    </citation>
    <scope>NUCLEOTIDE SEQUENCE [LARGE SCALE GENOMIC DNA]</scope>
    <source>
        <strain evidence="13">SpSt-780</strain>
    </source>
</reference>
<dbReference type="PANTHER" id="PTHR11136">
    <property type="entry name" value="FOLYLPOLYGLUTAMATE SYNTHASE-RELATED"/>
    <property type="match status" value="1"/>
</dbReference>
<evidence type="ECO:0000313" key="13">
    <source>
        <dbReference type="EMBL" id="HGW91346.1"/>
    </source>
</evidence>
<evidence type="ECO:0000256" key="7">
    <source>
        <dbReference type="ARBA" id="ARBA00022842"/>
    </source>
</evidence>
<comment type="catalytic activity">
    <reaction evidence="9">
        <text>(6S)-5,6,7,8-tetrahydrofolyl-(gamma-L-Glu)(n) + L-glutamate + ATP = (6S)-5,6,7,8-tetrahydrofolyl-(gamma-L-Glu)(n+1) + ADP + phosphate + H(+)</text>
        <dbReference type="Rhea" id="RHEA:10580"/>
        <dbReference type="Rhea" id="RHEA-COMP:14738"/>
        <dbReference type="Rhea" id="RHEA-COMP:14740"/>
        <dbReference type="ChEBI" id="CHEBI:15378"/>
        <dbReference type="ChEBI" id="CHEBI:29985"/>
        <dbReference type="ChEBI" id="CHEBI:30616"/>
        <dbReference type="ChEBI" id="CHEBI:43474"/>
        <dbReference type="ChEBI" id="CHEBI:141005"/>
        <dbReference type="ChEBI" id="CHEBI:456216"/>
        <dbReference type="EC" id="6.3.2.17"/>
    </reaction>
</comment>